<sequence>MQHSWLENTSLHNLIAMFVSFLSNLDTEPLELLHQSSPSEIDPSWPHTWKKDDSQSTCMEGGFVGAEA</sequence>
<dbReference type="Proteomes" id="UP001346869">
    <property type="component" value="Unassembled WGS sequence"/>
</dbReference>
<protein>
    <submittedName>
        <fullName evidence="2">Uncharacterized protein</fullName>
    </submittedName>
</protein>
<name>A0AAN7XA18_ELEMC</name>
<reference evidence="2 3" key="1">
    <citation type="journal article" date="2023" name="Genes (Basel)">
        <title>Chromosome-Level Genome Assembly and Circadian Gene Repertoire of the Patagonia Blennie Eleginops maclovinus-The Closest Ancestral Proxy of Antarctic Cryonotothenioids.</title>
        <authorList>
            <person name="Cheng C.C."/>
            <person name="Rivera-Colon A.G."/>
            <person name="Minhas B.F."/>
            <person name="Wilson L."/>
            <person name="Rayamajhi N."/>
            <person name="Vargas-Chacoff L."/>
            <person name="Catchen J.M."/>
        </authorList>
    </citation>
    <scope>NUCLEOTIDE SEQUENCE [LARGE SCALE GENOMIC DNA]</scope>
    <source>
        <strain evidence="2">JMC-PN-2008</strain>
    </source>
</reference>
<proteinExistence type="predicted"/>
<evidence type="ECO:0000313" key="2">
    <source>
        <dbReference type="EMBL" id="KAK5855790.1"/>
    </source>
</evidence>
<comment type="caution">
    <text evidence="2">The sequence shown here is derived from an EMBL/GenBank/DDBJ whole genome shotgun (WGS) entry which is preliminary data.</text>
</comment>
<feature type="region of interest" description="Disordered" evidence="1">
    <location>
        <begin position="36"/>
        <end position="56"/>
    </location>
</feature>
<dbReference type="AlphaFoldDB" id="A0AAN7XA18"/>
<gene>
    <name evidence="2" type="ORF">PBY51_007432</name>
</gene>
<dbReference type="EMBL" id="JAUZQC010000017">
    <property type="protein sequence ID" value="KAK5855790.1"/>
    <property type="molecule type" value="Genomic_DNA"/>
</dbReference>
<keyword evidence="3" id="KW-1185">Reference proteome</keyword>
<reference evidence="2 3" key="2">
    <citation type="journal article" date="2023" name="Mol. Biol. Evol.">
        <title>Genomics of Secondarily Temperate Adaptation in the Only Non-Antarctic Icefish.</title>
        <authorList>
            <person name="Rivera-Colon A.G."/>
            <person name="Rayamajhi N."/>
            <person name="Minhas B.F."/>
            <person name="Madrigal G."/>
            <person name="Bilyk K.T."/>
            <person name="Yoon V."/>
            <person name="Hune M."/>
            <person name="Gregory S."/>
            <person name="Cheng C.H.C."/>
            <person name="Catchen J.M."/>
        </authorList>
    </citation>
    <scope>NUCLEOTIDE SEQUENCE [LARGE SCALE GENOMIC DNA]</scope>
    <source>
        <strain evidence="2">JMC-PN-2008</strain>
    </source>
</reference>
<accession>A0AAN7XA18</accession>
<evidence type="ECO:0000313" key="3">
    <source>
        <dbReference type="Proteomes" id="UP001346869"/>
    </source>
</evidence>
<organism evidence="2 3">
    <name type="scientific">Eleginops maclovinus</name>
    <name type="common">Patagonian blennie</name>
    <name type="synonym">Eleginus maclovinus</name>
    <dbReference type="NCBI Taxonomy" id="56733"/>
    <lineage>
        <taxon>Eukaryota</taxon>
        <taxon>Metazoa</taxon>
        <taxon>Chordata</taxon>
        <taxon>Craniata</taxon>
        <taxon>Vertebrata</taxon>
        <taxon>Euteleostomi</taxon>
        <taxon>Actinopterygii</taxon>
        <taxon>Neopterygii</taxon>
        <taxon>Teleostei</taxon>
        <taxon>Neoteleostei</taxon>
        <taxon>Acanthomorphata</taxon>
        <taxon>Eupercaria</taxon>
        <taxon>Perciformes</taxon>
        <taxon>Notothenioidei</taxon>
        <taxon>Eleginopidae</taxon>
        <taxon>Eleginops</taxon>
    </lineage>
</organism>
<evidence type="ECO:0000256" key="1">
    <source>
        <dbReference type="SAM" id="MobiDB-lite"/>
    </source>
</evidence>